<keyword evidence="3" id="KW-1185">Reference proteome</keyword>
<feature type="coiled-coil region" evidence="1">
    <location>
        <begin position="277"/>
        <end position="371"/>
    </location>
</feature>
<organism evidence="2 3">
    <name type="scientific">Echinococcus multilocularis</name>
    <name type="common">Fox tapeworm</name>
    <dbReference type="NCBI Taxonomy" id="6211"/>
    <lineage>
        <taxon>Eukaryota</taxon>
        <taxon>Metazoa</taxon>
        <taxon>Spiralia</taxon>
        <taxon>Lophotrochozoa</taxon>
        <taxon>Platyhelminthes</taxon>
        <taxon>Cestoda</taxon>
        <taxon>Eucestoda</taxon>
        <taxon>Cyclophyllidea</taxon>
        <taxon>Taeniidae</taxon>
        <taxon>Echinococcus</taxon>
    </lineage>
</organism>
<proteinExistence type="predicted"/>
<evidence type="ECO:0000256" key="1">
    <source>
        <dbReference type="SAM" id="Coils"/>
    </source>
</evidence>
<accession>A0A068YFT6</accession>
<evidence type="ECO:0000313" key="2">
    <source>
        <dbReference type="EMBL" id="CDS42195.1"/>
    </source>
</evidence>
<dbReference type="OrthoDB" id="10595226at2759"/>
<gene>
    <name evidence="2" type="ORF">EmuJ_000990300</name>
</gene>
<feature type="coiled-coil region" evidence="1">
    <location>
        <begin position="147"/>
        <end position="188"/>
    </location>
</feature>
<sequence length="395" mass="44413">MEELRQRLHEVEREKLGKTEECDRLSNEVAVLMRELNEAKARESALMSVSESPVVEPSVVEAVRADPLLSSTPPGLVQKTPVIVDVCHGHEEESSIRRVDEGLLMARLSALAETVSTASSLQAEVRNSWLVVMEHAESGVASLLRDQVDLKVRLGELEANVKSLNAELEEKDARVQMLTRDVAEQGEELQRRDRSLHELEARMTAVSTRLLSQLGDLMSAVNCGEGRVAELMSMVEEAGAREGELKEQLMENVVQSRQLESELAGERAKVSKLGGEVAEKELEKEALLRSCEQMTEELKVKASEQRALEERIEQVVATTLHDAEVVATEMEELRQRLHEVEREKLGKTEECDRLSNEVAVLMRELNEAKARESALMSVPGYYPIYRHNYLIEFKH</sequence>
<dbReference type="Proteomes" id="UP000017246">
    <property type="component" value="Unassembled WGS sequence"/>
</dbReference>
<feature type="coiled-coil region" evidence="1">
    <location>
        <begin position="1"/>
        <end position="42"/>
    </location>
</feature>
<reference evidence="2" key="1">
    <citation type="journal article" date="2013" name="Nature">
        <title>The genomes of four tapeworm species reveal adaptations to parasitism.</title>
        <authorList>
            <person name="Tsai I.J."/>
            <person name="Zarowiecki M."/>
            <person name="Holroyd N."/>
            <person name="Garciarrubio A."/>
            <person name="Sanchez-Flores A."/>
            <person name="Brooks K.L."/>
            <person name="Tracey A."/>
            <person name="Bobes R.J."/>
            <person name="Fragoso G."/>
            <person name="Sciutto E."/>
            <person name="Aslett M."/>
            <person name="Beasley H."/>
            <person name="Bennett H.M."/>
            <person name="Cai J."/>
            <person name="Camicia F."/>
            <person name="Clark R."/>
            <person name="Cucher M."/>
            <person name="De Silva N."/>
            <person name="Day T.A."/>
            <person name="Deplazes P."/>
            <person name="Estrada K."/>
            <person name="Fernandez C."/>
            <person name="Holland P.W."/>
            <person name="Hou J."/>
            <person name="Hu S."/>
            <person name="Huckvale T."/>
            <person name="Hung S.S."/>
            <person name="Kamenetzky L."/>
            <person name="Keane J.A."/>
            <person name="Kiss F."/>
            <person name="Koziol U."/>
            <person name="Lambert O."/>
            <person name="Liu K."/>
            <person name="Luo X."/>
            <person name="Luo Y."/>
            <person name="Macchiaroli N."/>
            <person name="Nichol S."/>
            <person name="Paps J."/>
            <person name="Parkinson J."/>
            <person name="Pouchkina-Stantcheva N."/>
            <person name="Riddiford N."/>
            <person name="Rosenzvit M."/>
            <person name="Salinas G."/>
            <person name="Wasmuth J.D."/>
            <person name="Zamanian M."/>
            <person name="Zheng Y."/>
            <person name="Cai X."/>
            <person name="Soberon X."/>
            <person name="Olson P.D."/>
            <person name="Laclette J.P."/>
            <person name="Brehm K."/>
            <person name="Berriman M."/>
            <person name="Garciarrubio A."/>
            <person name="Bobes R.J."/>
            <person name="Fragoso G."/>
            <person name="Sanchez-Flores A."/>
            <person name="Estrada K."/>
            <person name="Cevallos M.A."/>
            <person name="Morett E."/>
            <person name="Gonzalez V."/>
            <person name="Portillo T."/>
            <person name="Ochoa-Leyva A."/>
            <person name="Jose M.V."/>
            <person name="Sciutto E."/>
            <person name="Landa A."/>
            <person name="Jimenez L."/>
            <person name="Valdes V."/>
            <person name="Carrero J.C."/>
            <person name="Larralde C."/>
            <person name="Morales-Montor J."/>
            <person name="Limon-Lason J."/>
            <person name="Soberon X."/>
            <person name="Laclette J.P."/>
        </authorList>
    </citation>
    <scope>NUCLEOTIDE SEQUENCE [LARGE SCALE GENOMIC DNA]</scope>
</reference>
<dbReference type="Gene3D" id="1.10.287.1490">
    <property type="match status" value="1"/>
</dbReference>
<evidence type="ECO:0000313" key="3">
    <source>
        <dbReference type="Proteomes" id="UP000017246"/>
    </source>
</evidence>
<dbReference type="EMBL" id="LN902842">
    <property type="protein sequence ID" value="CDS42195.1"/>
    <property type="molecule type" value="Genomic_DNA"/>
</dbReference>
<name>A0A068YFT6_ECHMU</name>
<reference evidence="2" key="2">
    <citation type="submission" date="2015-11" db="EMBL/GenBank/DDBJ databases">
        <authorList>
            <person name="Zhang Y."/>
            <person name="Guo Z."/>
        </authorList>
    </citation>
    <scope>NUCLEOTIDE SEQUENCE</scope>
</reference>
<dbReference type="AlphaFoldDB" id="A0A068YFT6"/>
<protein>
    <submittedName>
        <fullName evidence="2">Expressed protein</fullName>
    </submittedName>
</protein>
<keyword evidence="1" id="KW-0175">Coiled coil</keyword>